<name>K0QZJ8_THAOC</name>
<evidence type="ECO:0000313" key="3">
    <source>
        <dbReference type="Proteomes" id="UP000266841"/>
    </source>
</evidence>
<feature type="compositionally biased region" description="Basic and acidic residues" evidence="1">
    <location>
        <begin position="168"/>
        <end position="216"/>
    </location>
</feature>
<protein>
    <submittedName>
        <fullName evidence="2">Uncharacterized protein</fullName>
    </submittedName>
</protein>
<evidence type="ECO:0000313" key="2">
    <source>
        <dbReference type="EMBL" id="EJK44630.1"/>
    </source>
</evidence>
<feature type="region of interest" description="Disordered" evidence="1">
    <location>
        <begin position="1"/>
        <end position="51"/>
    </location>
</feature>
<comment type="caution">
    <text evidence="2">The sequence shown here is derived from an EMBL/GenBank/DDBJ whole genome shotgun (WGS) entry which is preliminary data.</text>
</comment>
<dbReference type="EMBL" id="AGNL01049436">
    <property type="protein sequence ID" value="EJK44630.1"/>
    <property type="molecule type" value="Genomic_DNA"/>
</dbReference>
<feature type="region of interest" description="Disordered" evidence="1">
    <location>
        <begin position="141"/>
        <end position="226"/>
    </location>
</feature>
<feature type="non-terminal residue" evidence="2">
    <location>
        <position position="226"/>
    </location>
</feature>
<keyword evidence="3" id="KW-1185">Reference proteome</keyword>
<evidence type="ECO:0000256" key="1">
    <source>
        <dbReference type="SAM" id="MobiDB-lite"/>
    </source>
</evidence>
<accession>K0QZJ8</accession>
<gene>
    <name evidence="2" type="ORF">THAOC_36816</name>
</gene>
<dbReference type="AlphaFoldDB" id="K0QZJ8"/>
<organism evidence="2 3">
    <name type="scientific">Thalassiosira oceanica</name>
    <name type="common">Marine diatom</name>
    <dbReference type="NCBI Taxonomy" id="159749"/>
    <lineage>
        <taxon>Eukaryota</taxon>
        <taxon>Sar</taxon>
        <taxon>Stramenopiles</taxon>
        <taxon>Ochrophyta</taxon>
        <taxon>Bacillariophyta</taxon>
        <taxon>Coscinodiscophyceae</taxon>
        <taxon>Thalassiosirophycidae</taxon>
        <taxon>Thalassiosirales</taxon>
        <taxon>Thalassiosiraceae</taxon>
        <taxon>Thalassiosira</taxon>
    </lineage>
</organism>
<proteinExistence type="predicted"/>
<sequence>MGSSLQQDGVLRQDSSAPREGHLESTKCATPVEKLRQAKTKGGTVPEHKVSDRLAKSLAMLSTKLEKGRERRALLARTAPWPSTTCASIRDAKIKDGTMAPALPLHVRISVAVRAISGERETPYQLESRCRCRRYLEEPTAATSISRGPRYRASTPSRPKTKRAGRGLRSDPDGKNKNTKTPSHEGHSAPRVAVDVRRLHGDDHDARRPPLDDVGGRRPSLRRGAA</sequence>
<reference evidence="2 3" key="1">
    <citation type="journal article" date="2012" name="Genome Biol.">
        <title>Genome and low-iron response of an oceanic diatom adapted to chronic iron limitation.</title>
        <authorList>
            <person name="Lommer M."/>
            <person name="Specht M."/>
            <person name="Roy A.S."/>
            <person name="Kraemer L."/>
            <person name="Andreson R."/>
            <person name="Gutowska M.A."/>
            <person name="Wolf J."/>
            <person name="Bergner S.V."/>
            <person name="Schilhabel M.B."/>
            <person name="Klostermeier U.C."/>
            <person name="Beiko R.G."/>
            <person name="Rosenstiel P."/>
            <person name="Hippler M."/>
            <person name="Laroche J."/>
        </authorList>
    </citation>
    <scope>NUCLEOTIDE SEQUENCE [LARGE SCALE GENOMIC DNA]</scope>
    <source>
        <strain evidence="2 3">CCMP1005</strain>
    </source>
</reference>
<dbReference type="Proteomes" id="UP000266841">
    <property type="component" value="Unassembled WGS sequence"/>
</dbReference>